<keyword evidence="1" id="KW-0472">Membrane</keyword>
<gene>
    <name evidence="2" type="ORF">PPIS_a4280</name>
</gene>
<dbReference type="RefSeq" id="WP_010368600.1">
    <property type="nucleotide sequence ID" value="NZ_CP011924.1"/>
</dbReference>
<accession>A0ABN5CPR9</accession>
<evidence type="ECO:0000256" key="1">
    <source>
        <dbReference type="SAM" id="Phobius"/>
    </source>
</evidence>
<reference evidence="2 3" key="1">
    <citation type="submission" date="2015-06" db="EMBL/GenBank/DDBJ databases">
        <authorList>
            <person name="Xie B.-B."/>
            <person name="Rong J.-C."/>
            <person name="Qin Q.-L."/>
            <person name="Zhang Y.-Z."/>
        </authorList>
    </citation>
    <scope>NUCLEOTIDE SEQUENCE [LARGE SCALE GENOMIC DNA]</scope>
    <source>
        <strain evidence="2 3">JCM 20779</strain>
    </source>
</reference>
<evidence type="ECO:0000313" key="3">
    <source>
        <dbReference type="Proteomes" id="UP000016521"/>
    </source>
</evidence>
<feature type="transmembrane region" description="Helical" evidence="1">
    <location>
        <begin position="9"/>
        <end position="28"/>
    </location>
</feature>
<keyword evidence="1" id="KW-1133">Transmembrane helix</keyword>
<evidence type="ECO:0000313" key="2">
    <source>
        <dbReference type="EMBL" id="ATD08932.1"/>
    </source>
</evidence>
<keyword evidence="3" id="KW-1185">Reference proteome</keyword>
<organism evidence="2 3">
    <name type="scientific">Pseudoalteromonas piscicida</name>
    <dbReference type="NCBI Taxonomy" id="43662"/>
    <lineage>
        <taxon>Bacteria</taxon>
        <taxon>Pseudomonadati</taxon>
        <taxon>Pseudomonadota</taxon>
        <taxon>Gammaproteobacteria</taxon>
        <taxon>Alteromonadales</taxon>
        <taxon>Pseudoalteromonadaceae</taxon>
        <taxon>Pseudoalteromonas</taxon>
    </lineage>
</organism>
<protein>
    <submittedName>
        <fullName evidence="2">Uncharacterized protein</fullName>
    </submittedName>
</protein>
<sequence length="186" mass="21395">MDEIKNKRGLLSILAILLILRFIIVPVFDWQEQRTAEIKQIEARLEKSSLIVKNQQSLDTAKEELGKRSDTLKLFIYPAANEADFRFQVQKELNEVINRHQLEVKNIGWLTRLEIESAALTRHQVRISVSGKTVNLQALLMEIDSKLNKVFVSEFKSTFKYLTSDSLGLSEATLVLAMYAQQEDEK</sequence>
<proteinExistence type="predicted"/>
<keyword evidence="1" id="KW-0812">Transmembrane</keyword>
<name>A0ABN5CPR9_PSEO7</name>
<dbReference type="EMBL" id="CP011924">
    <property type="protein sequence ID" value="ATD08932.1"/>
    <property type="molecule type" value="Genomic_DNA"/>
</dbReference>
<dbReference type="Proteomes" id="UP000016521">
    <property type="component" value="Chromosome I"/>
</dbReference>